<evidence type="ECO:0000259" key="2">
    <source>
        <dbReference type="Pfam" id="PF12945"/>
    </source>
</evidence>
<name>A0A2R5EZV5_9BACL</name>
<gene>
    <name evidence="3" type="ORF">PAT3040_06918</name>
</gene>
<organism evidence="3 4">
    <name type="scientific">Paenibacillus agaridevorans</name>
    <dbReference type="NCBI Taxonomy" id="171404"/>
    <lineage>
        <taxon>Bacteria</taxon>
        <taxon>Bacillati</taxon>
        <taxon>Bacillota</taxon>
        <taxon>Bacilli</taxon>
        <taxon>Bacillales</taxon>
        <taxon>Paenibacillaceae</taxon>
        <taxon>Paenibacillus</taxon>
    </lineage>
</organism>
<feature type="domain" description="Type III secretion system flagellar brake protein YcgR PilZN" evidence="2">
    <location>
        <begin position="12"/>
        <end position="90"/>
    </location>
</feature>
<dbReference type="EMBL" id="BDQX01000458">
    <property type="protein sequence ID" value="GBG12057.1"/>
    <property type="molecule type" value="Genomic_DNA"/>
</dbReference>
<feature type="domain" description="PilZ" evidence="1">
    <location>
        <begin position="103"/>
        <end position="210"/>
    </location>
</feature>
<dbReference type="InterPro" id="IPR009875">
    <property type="entry name" value="PilZ_domain"/>
</dbReference>
<dbReference type="GO" id="GO:0016740">
    <property type="term" value="F:transferase activity"/>
    <property type="evidence" value="ECO:0007669"/>
    <property type="project" value="UniProtKB-KW"/>
</dbReference>
<dbReference type="Proteomes" id="UP000245202">
    <property type="component" value="Unassembled WGS sequence"/>
</dbReference>
<protein>
    <submittedName>
        <fullName evidence="3">Glycosyl transferase</fullName>
    </submittedName>
</protein>
<dbReference type="AlphaFoldDB" id="A0A2R5EZV5"/>
<sequence length="218" mass="25032">MLPKVNGMLYYQIASSDEAEAAQEYRSRIADEDESGLLIEYPLNEKSGRLKRLFLGDEMSVYFLSPEGVKHFFDSHVIGFKEDGAVRLVKILRPDPDKMTKVQRRSFLRVPAELELAVKVGSHERFLCRTDDVGGGGISFVCDGKRGLQSENVLECWLLVPYKNGMIEHVSFTAEVIRVNVLESGRKQVMIKYLSISDSERQKIIRFCFEKQLEYRNR</sequence>
<proteinExistence type="predicted"/>
<dbReference type="Gene3D" id="2.40.10.220">
    <property type="entry name" value="predicted glycosyltransferase like domains"/>
    <property type="match status" value="1"/>
</dbReference>
<accession>A0A2R5EZV5</accession>
<keyword evidence="3" id="KW-0808">Transferase</keyword>
<evidence type="ECO:0000313" key="4">
    <source>
        <dbReference type="Proteomes" id="UP000245202"/>
    </source>
</evidence>
<dbReference type="InterPro" id="IPR009926">
    <property type="entry name" value="T3SS_YcgR_PilZN"/>
</dbReference>
<evidence type="ECO:0000259" key="1">
    <source>
        <dbReference type="Pfam" id="PF07238"/>
    </source>
</evidence>
<dbReference type="GO" id="GO:0035438">
    <property type="term" value="F:cyclic-di-GMP binding"/>
    <property type="evidence" value="ECO:0007669"/>
    <property type="project" value="InterPro"/>
</dbReference>
<comment type="caution">
    <text evidence="3">The sequence shown here is derived from an EMBL/GenBank/DDBJ whole genome shotgun (WGS) entry which is preliminary data.</text>
</comment>
<keyword evidence="4" id="KW-1185">Reference proteome</keyword>
<dbReference type="RefSeq" id="WP_087567023.1">
    <property type="nucleotide sequence ID" value="NZ_BDQX01000458.1"/>
</dbReference>
<evidence type="ECO:0000313" key="3">
    <source>
        <dbReference type="EMBL" id="GBG12057.1"/>
    </source>
</evidence>
<dbReference type="Pfam" id="PF12945">
    <property type="entry name" value="PilZNR"/>
    <property type="match status" value="1"/>
</dbReference>
<reference evidence="3 4" key="1">
    <citation type="submission" date="2017-08" db="EMBL/GenBank/DDBJ databases">
        <title>Substantial Increase in Enzyme Production by Combined Drug-Resistance Mutations in Paenibacillus agaridevorans.</title>
        <authorList>
            <person name="Tanaka Y."/>
            <person name="Funane K."/>
            <person name="Hosaka T."/>
            <person name="Shiwa Y."/>
            <person name="Fujita N."/>
            <person name="Miyazaki T."/>
            <person name="Yoshikawa H."/>
            <person name="Murakami K."/>
            <person name="Kasahara K."/>
            <person name="Inaoka T."/>
            <person name="Hiraga Y."/>
            <person name="Ochi K."/>
        </authorList>
    </citation>
    <scope>NUCLEOTIDE SEQUENCE [LARGE SCALE GENOMIC DNA]</scope>
    <source>
        <strain evidence="3 4">T-3040</strain>
    </source>
</reference>
<dbReference type="Pfam" id="PF07238">
    <property type="entry name" value="PilZ"/>
    <property type="match status" value="1"/>
</dbReference>